<organism evidence="1 2">
    <name type="scientific">Porphyromonas crevioricanis</name>
    <dbReference type="NCBI Taxonomy" id="393921"/>
    <lineage>
        <taxon>Bacteria</taxon>
        <taxon>Pseudomonadati</taxon>
        <taxon>Bacteroidota</taxon>
        <taxon>Bacteroidia</taxon>
        <taxon>Bacteroidales</taxon>
        <taxon>Porphyromonadaceae</taxon>
        <taxon>Porphyromonas</taxon>
    </lineage>
</organism>
<dbReference type="AlphaFoldDB" id="A0A2X4PLM2"/>
<gene>
    <name evidence="1" type="ORF">NCTC12858_01566</name>
</gene>
<accession>A0A2X4PLM2</accession>
<dbReference type="Proteomes" id="UP000249300">
    <property type="component" value="Chromosome 1"/>
</dbReference>
<evidence type="ECO:0000313" key="2">
    <source>
        <dbReference type="Proteomes" id="UP000249300"/>
    </source>
</evidence>
<dbReference type="RefSeq" id="WP_023940208.1">
    <property type="nucleotide sequence ID" value="NZ_LS483447.1"/>
</dbReference>
<sequence length="174" mass="20292">MQRTPTPDDVVRKISKDVSVELQSHVMDNFRAQAFYDQPWTPIHRKGTILVQTAGLRNSIRYIPQARGVTITSSKPYAQIHNEGSTIRQTVTQRQRIWAWRQYYESGEKETKYKAIALLRKKKLTIRIPARPFVGAHPRLYTAISEISDSRLQQFSKALMHKTFDQLKKGLKRR</sequence>
<dbReference type="EMBL" id="LS483447">
    <property type="protein sequence ID" value="SQH73700.1"/>
    <property type="molecule type" value="Genomic_DNA"/>
</dbReference>
<dbReference type="KEGG" id="pcre:NCTC12858_01566"/>
<protein>
    <submittedName>
        <fullName evidence="1">Mu-like prophage protein gpG</fullName>
    </submittedName>
</protein>
<evidence type="ECO:0000313" key="1">
    <source>
        <dbReference type="EMBL" id="SQH73700.1"/>
    </source>
</evidence>
<dbReference type="InterPro" id="IPR006522">
    <property type="entry name" value="Phage_virion_morphogenesis"/>
</dbReference>
<name>A0A2X4PLM2_9PORP</name>
<keyword evidence="2" id="KW-1185">Reference proteome</keyword>
<dbReference type="Pfam" id="PF05069">
    <property type="entry name" value="Phage_tail_S"/>
    <property type="match status" value="1"/>
</dbReference>
<proteinExistence type="predicted"/>
<reference evidence="1 2" key="1">
    <citation type="submission" date="2018-06" db="EMBL/GenBank/DDBJ databases">
        <authorList>
            <consortium name="Pathogen Informatics"/>
            <person name="Doyle S."/>
        </authorList>
    </citation>
    <scope>NUCLEOTIDE SEQUENCE [LARGE SCALE GENOMIC DNA]</scope>
    <source>
        <strain evidence="1 2">NCTC12858</strain>
    </source>
</reference>